<dbReference type="InterPro" id="IPR000385">
    <property type="entry name" value="MoaA_NifB_PqqE_Fe-S-bd_CS"/>
</dbReference>
<keyword evidence="1 8" id="KW-0004">4Fe-4S</keyword>
<evidence type="ECO:0000256" key="7">
    <source>
        <dbReference type="ARBA" id="ARBA00023014"/>
    </source>
</evidence>
<gene>
    <name evidence="8 10" type="primary">pqqE</name>
    <name evidence="10" type="ORF">SIN8267_02832</name>
</gene>
<dbReference type="NCBIfam" id="TIGR02109">
    <property type="entry name" value="PQQ_syn_pqqE"/>
    <property type="match status" value="1"/>
</dbReference>
<keyword evidence="2 8" id="KW-0949">S-adenosyl-L-methionine</keyword>
<evidence type="ECO:0000256" key="4">
    <source>
        <dbReference type="ARBA" id="ARBA00022905"/>
    </source>
</evidence>
<feature type="binding site" evidence="8">
    <location>
        <position position="23"/>
    </location>
    <ligand>
        <name>[4Fe-4S] cluster</name>
        <dbReference type="ChEBI" id="CHEBI:49883"/>
        <note>4Fe-4S-S-AdoMet</note>
    </ligand>
</feature>
<keyword evidence="4 8" id="KW-0884">PQQ biosynthesis</keyword>
<keyword evidence="5 8" id="KW-0560">Oxidoreductase</keyword>
<dbReference type="InterPro" id="IPR050377">
    <property type="entry name" value="Radical_SAM_PqqE_MftC-like"/>
</dbReference>
<evidence type="ECO:0000259" key="9">
    <source>
        <dbReference type="PROSITE" id="PS51918"/>
    </source>
</evidence>
<dbReference type="RefSeq" id="WP_237445377.1">
    <property type="nucleotide sequence ID" value="NZ_CAKLPX010000003.1"/>
</dbReference>
<accession>A0ABN8EJW6</accession>
<dbReference type="InterPro" id="IPR006638">
    <property type="entry name" value="Elp3/MiaA/NifB-like_rSAM"/>
</dbReference>
<dbReference type="EC" id="1.21.98.4" evidence="8"/>
<evidence type="ECO:0000256" key="8">
    <source>
        <dbReference type="HAMAP-Rule" id="MF_00660"/>
    </source>
</evidence>
<feature type="domain" description="Radical SAM core" evidence="9">
    <location>
        <begin position="5"/>
        <end position="221"/>
    </location>
</feature>
<evidence type="ECO:0000256" key="5">
    <source>
        <dbReference type="ARBA" id="ARBA00023002"/>
    </source>
</evidence>
<keyword evidence="3 8" id="KW-0479">Metal-binding</keyword>
<comment type="subunit">
    <text evidence="8">Interacts with PqqD. The interaction is necessary for activity of PqqE.</text>
</comment>
<organism evidence="10 11">
    <name type="scientific">Sinobacterium norvegicum</name>
    <dbReference type="NCBI Taxonomy" id="1641715"/>
    <lineage>
        <taxon>Bacteria</taxon>
        <taxon>Pseudomonadati</taxon>
        <taxon>Pseudomonadota</taxon>
        <taxon>Gammaproteobacteria</taxon>
        <taxon>Cellvibrionales</taxon>
        <taxon>Spongiibacteraceae</taxon>
        <taxon>Sinobacterium</taxon>
    </lineage>
</organism>
<protein>
    <recommendedName>
        <fullName evidence="8">PqqA peptide cyclase</fullName>
        <ecNumber evidence="8">1.21.98.4</ecNumber>
    </recommendedName>
    <alternativeName>
        <fullName evidence="8">Coenzyme PQQ synthesis protein E</fullName>
    </alternativeName>
</protein>
<evidence type="ECO:0000256" key="3">
    <source>
        <dbReference type="ARBA" id="ARBA00022723"/>
    </source>
</evidence>
<dbReference type="Pfam" id="PF13186">
    <property type="entry name" value="SPASM"/>
    <property type="match status" value="1"/>
</dbReference>
<comment type="pathway">
    <text evidence="8">Cofactor biosynthesis; pyrroloquinoline quinone biosynthesis.</text>
</comment>
<dbReference type="InterPro" id="IPR058240">
    <property type="entry name" value="rSAM_sf"/>
</dbReference>
<dbReference type="SFLD" id="SFLDG01386">
    <property type="entry name" value="main_SPASM_domain-containing"/>
    <property type="match status" value="1"/>
</dbReference>
<dbReference type="InterPro" id="IPR023885">
    <property type="entry name" value="4Fe4S-binding_SPASM_dom"/>
</dbReference>
<dbReference type="PROSITE" id="PS01305">
    <property type="entry name" value="MOAA_NIFB_PQQE"/>
    <property type="match status" value="1"/>
</dbReference>
<dbReference type="EMBL" id="CAKLPX010000003">
    <property type="protein sequence ID" value="CAH0992699.1"/>
    <property type="molecule type" value="Genomic_DNA"/>
</dbReference>
<feature type="binding site" evidence="8">
    <location>
        <position position="19"/>
    </location>
    <ligand>
        <name>[4Fe-4S] cluster</name>
        <dbReference type="ChEBI" id="CHEBI:49883"/>
        <note>4Fe-4S-S-AdoMet</note>
    </ligand>
</feature>
<keyword evidence="7 8" id="KW-0411">Iron-sulfur</keyword>
<dbReference type="PIRSF" id="PIRSF037420">
    <property type="entry name" value="PQQ_syn_pqqE"/>
    <property type="match status" value="1"/>
</dbReference>
<dbReference type="PROSITE" id="PS51918">
    <property type="entry name" value="RADICAL_SAM"/>
    <property type="match status" value="1"/>
</dbReference>
<evidence type="ECO:0000256" key="2">
    <source>
        <dbReference type="ARBA" id="ARBA00022691"/>
    </source>
</evidence>
<dbReference type="PANTHER" id="PTHR11228:SF7">
    <property type="entry name" value="PQQA PEPTIDE CYCLASE"/>
    <property type="match status" value="1"/>
</dbReference>
<dbReference type="PANTHER" id="PTHR11228">
    <property type="entry name" value="RADICAL SAM DOMAIN PROTEIN"/>
    <property type="match status" value="1"/>
</dbReference>
<dbReference type="SFLD" id="SFLDF00280">
    <property type="entry name" value="coenzyme_PQQ_synthesis_protein"/>
    <property type="match status" value="1"/>
</dbReference>
<name>A0ABN8EJW6_9GAMM</name>
<dbReference type="SFLD" id="SFLDG01067">
    <property type="entry name" value="SPASM/twitch_domain_containing"/>
    <property type="match status" value="1"/>
</dbReference>
<dbReference type="InterPro" id="IPR011843">
    <property type="entry name" value="PQQ_synth_PqqE_bac"/>
</dbReference>
<comment type="cofactor">
    <cofactor evidence="8">
        <name>[4Fe-4S] cluster</name>
        <dbReference type="ChEBI" id="CHEBI:49883"/>
    </cofactor>
    <text evidence="8">Binds 1 [4Fe-4S] cluster. The cluster is coordinated with 3 cysteines and an exchangeable S-adenosyl-L-methionine.</text>
</comment>
<evidence type="ECO:0000256" key="1">
    <source>
        <dbReference type="ARBA" id="ARBA00022485"/>
    </source>
</evidence>
<dbReference type="InterPro" id="IPR013785">
    <property type="entry name" value="Aldolase_TIM"/>
</dbReference>
<comment type="similarity">
    <text evidence="8">Belongs to the radical SAM superfamily. PqqE family.</text>
</comment>
<sequence>MKPSTPIPLWLLAEVTYACPLQCAYCSNPVDYPRYSKNELSTAEWVDVFTQGRALGALQLGLSGGEPLVRPDLEELIAEARGMGYYTNLITSTVGMDESRLKRLRAAGIDHIQVSFQGANAVANDRFAGTESFEHKIAMARAIKESGLPMVLNFVLHRENIDQLPAMLSLANELEADFVELANCQYYGWAWQNRSALMPTQQQLTWAENYTNDFRDRLQRKMDVFFVVPDYFNNTPKPCSNGWGTTFISVTPDGTVLPCHGAVVLPEAEFPSIRRNDLKDIWHQSSLFNRYRGDDWMKQPCAGCDSKGEDYGGCRCQAYLFTGDAANTDPVCYQSPQRGMVDAAIAEGGDNTAWQYRNPKNSRGLIQPIIASTTNSEKGI</sequence>
<dbReference type="SUPFAM" id="SSF102114">
    <property type="entry name" value="Radical SAM enzymes"/>
    <property type="match status" value="1"/>
</dbReference>
<dbReference type="Proteomes" id="UP000838100">
    <property type="component" value="Unassembled WGS sequence"/>
</dbReference>
<dbReference type="NCBIfam" id="TIGR04085">
    <property type="entry name" value="rSAM_more_4Fe4S"/>
    <property type="match status" value="1"/>
</dbReference>
<evidence type="ECO:0000313" key="10">
    <source>
        <dbReference type="EMBL" id="CAH0992699.1"/>
    </source>
</evidence>
<evidence type="ECO:0000313" key="11">
    <source>
        <dbReference type="Proteomes" id="UP000838100"/>
    </source>
</evidence>
<dbReference type="CDD" id="cd01335">
    <property type="entry name" value="Radical_SAM"/>
    <property type="match status" value="1"/>
</dbReference>
<evidence type="ECO:0000256" key="6">
    <source>
        <dbReference type="ARBA" id="ARBA00023004"/>
    </source>
</evidence>
<reference evidence="10" key="1">
    <citation type="submission" date="2021-12" db="EMBL/GenBank/DDBJ databases">
        <authorList>
            <person name="Rodrigo-Torres L."/>
            <person name="Arahal R. D."/>
            <person name="Lucena T."/>
        </authorList>
    </citation>
    <scope>NUCLEOTIDE SEQUENCE</scope>
    <source>
        <strain evidence="10">CECT 8267</strain>
    </source>
</reference>
<dbReference type="SFLD" id="SFLDS00029">
    <property type="entry name" value="Radical_SAM"/>
    <property type="match status" value="1"/>
</dbReference>
<dbReference type="HAMAP" id="MF_00660">
    <property type="entry name" value="PqqE"/>
    <property type="match status" value="1"/>
</dbReference>
<comment type="caution">
    <text evidence="10">The sequence shown here is derived from an EMBL/GenBank/DDBJ whole genome shotgun (WGS) entry which is preliminary data.</text>
</comment>
<dbReference type="InterPro" id="IPR007197">
    <property type="entry name" value="rSAM"/>
</dbReference>
<keyword evidence="6 8" id="KW-0408">Iron</keyword>
<keyword evidence="11" id="KW-1185">Reference proteome</keyword>
<dbReference type="SMART" id="SM00729">
    <property type="entry name" value="Elp3"/>
    <property type="match status" value="1"/>
</dbReference>
<dbReference type="Gene3D" id="3.20.20.70">
    <property type="entry name" value="Aldolase class I"/>
    <property type="match status" value="1"/>
</dbReference>
<dbReference type="GO" id="GO:0016491">
    <property type="term" value="F:oxidoreductase activity"/>
    <property type="evidence" value="ECO:0007669"/>
    <property type="project" value="UniProtKB-KW"/>
</dbReference>
<proteinExistence type="inferred from homology"/>
<comment type="function">
    <text evidence="8">Catalyzes the cross-linking of a glutamate residue and a tyrosine residue in the PqqA protein as part of the biosynthesis of pyrroloquinoline quinone (PQQ).</text>
</comment>
<comment type="catalytic activity">
    <reaction evidence="8">
        <text>[PQQ precursor protein] + S-adenosyl-L-methionine = E-Y cross-linked-[PQQ precursor protein] + 5'-deoxyadenosine + L-methionine + H(+)</text>
        <dbReference type="Rhea" id="RHEA:56836"/>
        <dbReference type="Rhea" id="RHEA-COMP:14800"/>
        <dbReference type="Rhea" id="RHEA-COMP:14801"/>
        <dbReference type="ChEBI" id="CHEBI:15378"/>
        <dbReference type="ChEBI" id="CHEBI:17319"/>
        <dbReference type="ChEBI" id="CHEBI:57844"/>
        <dbReference type="ChEBI" id="CHEBI:59789"/>
        <dbReference type="ChEBI" id="CHEBI:141026"/>
        <dbReference type="ChEBI" id="CHEBI:141027"/>
        <dbReference type="EC" id="1.21.98.4"/>
    </reaction>
</comment>
<dbReference type="InterPro" id="IPR017200">
    <property type="entry name" value="PqqE-like"/>
</dbReference>
<feature type="binding site" evidence="8">
    <location>
        <position position="26"/>
    </location>
    <ligand>
        <name>[4Fe-4S] cluster</name>
        <dbReference type="ChEBI" id="CHEBI:49883"/>
        <note>4Fe-4S-S-AdoMet</note>
    </ligand>
</feature>
<dbReference type="Pfam" id="PF04055">
    <property type="entry name" value="Radical_SAM"/>
    <property type="match status" value="1"/>
</dbReference>